<dbReference type="CDD" id="cd10548">
    <property type="entry name" value="cupin_CDO"/>
    <property type="match status" value="1"/>
</dbReference>
<dbReference type="RefSeq" id="XP_002675067.1">
    <property type="nucleotide sequence ID" value="XM_002675021.1"/>
</dbReference>
<feature type="binding site" evidence="8">
    <location>
        <position position="128"/>
    </location>
    <ligand>
        <name>Fe cation</name>
        <dbReference type="ChEBI" id="CHEBI:24875"/>
        <note>catalytic</note>
    </ligand>
</feature>
<keyword evidence="4 9" id="KW-0223">Dioxygenase</keyword>
<evidence type="ECO:0000256" key="6">
    <source>
        <dbReference type="ARBA" id="ARBA00023004"/>
    </source>
</evidence>
<dbReference type="GO" id="GO:0008198">
    <property type="term" value="F:ferrous iron binding"/>
    <property type="evidence" value="ECO:0007669"/>
    <property type="project" value="TreeGrafter"/>
</dbReference>
<name>D2VLK3_NAEGR</name>
<dbReference type="KEGG" id="ngr:NAEGRDRAFT_80458"/>
<dbReference type="Proteomes" id="UP000006671">
    <property type="component" value="Unassembled WGS sequence"/>
</dbReference>
<evidence type="ECO:0000256" key="3">
    <source>
        <dbReference type="ARBA" id="ARBA00022723"/>
    </source>
</evidence>
<feature type="binding site" evidence="8">
    <location>
        <position position="126"/>
    </location>
    <ligand>
        <name>Fe cation</name>
        <dbReference type="ChEBI" id="CHEBI:24875"/>
        <note>catalytic</note>
    </ligand>
</feature>
<feature type="cross-link" description="3'-(S-cysteinyl)-tyrosine (Cys-Tyr)" evidence="7">
    <location>
        <begin position="133"/>
        <end position="199"/>
    </location>
</feature>
<dbReference type="InterPro" id="IPR010300">
    <property type="entry name" value="CDO_1"/>
</dbReference>
<dbReference type="GeneID" id="8851968"/>
<feature type="region of interest" description="Disordered" evidence="10">
    <location>
        <begin position="1"/>
        <end position="20"/>
    </location>
</feature>
<evidence type="ECO:0000256" key="7">
    <source>
        <dbReference type="PIRSR" id="PIRSR610300-50"/>
    </source>
</evidence>
<evidence type="ECO:0000256" key="4">
    <source>
        <dbReference type="ARBA" id="ARBA00022964"/>
    </source>
</evidence>
<dbReference type="AlphaFoldDB" id="D2VLK3"/>
<proteinExistence type="inferred from homology"/>
<dbReference type="STRING" id="5762.D2VLK3"/>
<keyword evidence="7" id="KW-0883">Thioether bond</keyword>
<evidence type="ECO:0000256" key="2">
    <source>
        <dbReference type="ARBA" id="ARBA00013133"/>
    </source>
</evidence>
<protein>
    <recommendedName>
        <fullName evidence="2 9">Cysteine dioxygenase</fullName>
        <ecNumber evidence="2 9">1.13.11.20</ecNumber>
    </recommendedName>
</protein>
<dbReference type="Gene3D" id="2.60.120.10">
    <property type="entry name" value="Jelly Rolls"/>
    <property type="match status" value="1"/>
</dbReference>
<evidence type="ECO:0000256" key="10">
    <source>
        <dbReference type="SAM" id="MobiDB-lite"/>
    </source>
</evidence>
<dbReference type="GO" id="GO:0019448">
    <property type="term" value="P:L-cysteine catabolic process"/>
    <property type="evidence" value="ECO:0007669"/>
    <property type="project" value="TreeGrafter"/>
</dbReference>
<accession>D2VLK3</accession>
<dbReference type="OrthoDB" id="543511at2759"/>
<comment type="cofactor">
    <cofactor evidence="9">
        <name>Fe cation</name>
        <dbReference type="ChEBI" id="CHEBI:24875"/>
    </cofactor>
    <text evidence="9">Binds 1 Fe cation per subunit.</text>
</comment>
<keyword evidence="5 9" id="KW-0560">Oxidoreductase</keyword>
<keyword evidence="3 8" id="KW-0479">Metal-binding</keyword>
<evidence type="ECO:0000256" key="1">
    <source>
        <dbReference type="ARBA" id="ARBA00006622"/>
    </source>
</evidence>
<dbReference type="InterPro" id="IPR014710">
    <property type="entry name" value="RmlC-like_jellyroll"/>
</dbReference>
<dbReference type="EC" id="1.13.11.20" evidence="2 9"/>
<feature type="binding site" evidence="8">
    <location>
        <position position="183"/>
    </location>
    <ligand>
        <name>Fe cation</name>
        <dbReference type="ChEBI" id="CHEBI:24875"/>
        <note>catalytic</note>
    </ligand>
</feature>
<keyword evidence="6 8" id="KW-0408">Iron</keyword>
<dbReference type="eggNOG" id="KOG4064">
    <property type="taxonomic scope" value="Eukaryota"/>
</dbReference>
<evidence type="ECO:0000256" key="5">
    <source>
        <dbReference type="ARBA" id="ARBA00023002"/>
    </source>
</evidence>
<sequence>MHHQFDTTTEHSQPIVPLDNDNSIDLKNKQIIDEEKDEASTAPMCKELKEFTQELEDCFKEGEGKVNPEHVKQIFRKYLDKIDLSDLEAYCLADTRATYTRNLIFKNPYFSLIVLAWNPQQHSSIHSHAGSQCWFRCMRGQVKECRWMIDPTHDQSLCPSEPTKEFIANVNSIGYIDDNNGVHCIVNTRDEISVTLHCYAPPYDSCACYSEETGEVYRGKVMFDSIGGVIDTSHPSKESVVSSTISKIEKFLIM</sequence>
<dbReference type="SUPFAM" id="SSF51182">
    <property type="entry name" value="RmlC-like cupins"/>
    <property type="match status" value="1"/>
</dbReference>
<dbReference type="VEuPathDB" id="AmoebaDB:NAEGRDRAFT_80458"/>
<gene>
    <name evidence="11" type="ORF">NAEGRDRAFT_80458</name>
</gene>
<reference evidence="11 12" key="1">
    <citation type="journal article" date="2010" name="Cell">
        <title>The genome of Naegleria gruberi illuminates early eukaryotic versatility.</title>
        <authorList>
            <person name="Fritz-Laylin L.K."/>
            <person name="Prochnik S.E."/>
            <person name="Ginger M.L."/>
            <person name="Dacks J.B."/>
            <person name="Carpenter M.L."/>
            <person name="Field M.C."/>
            <person name="Kuo A."/>
            <person name="Paredez A."/>
            <person name="Chapman J."/>
            <person name="Pham J."/>
            <person name="Shu S."/>
            <person name="Neupane R."/>
            <person name="Cipriano M."/>
            <person name="Mancuso J."/>
            <person name="Tu H."/>
            <person name="Salamov A."/>
            <person name="Lindquist E."/>
            <person name="Shapiro H."/>
            <person name="Lucas S."/>
            <person name="Grigoriev I.V."/>
            <person name="Cande W.Z."/>
            <person name="Fulton C."/>
            <person name="Rokhsar D.S."/>
            <person name="Dawson S.C."/>
        </authorList>
    </citation>
    <scope>NUCLEOTIDE SEQUENCE [LARGE SCALE GENOMIC DNA]</scope>
    <source>
        <strain evidence="11 12">NEG-M</strain>
    </source>
</reference>
<dbReference type="OMA" id="QVKECRW"/>
<keyword evidence="12" id="KW-1185">Reference proteome</keyword>
<dbReference type="Pfam" id="PF05995">
    <property type="entry name" value="CDO_I"/>
    <property type="match status" value="1"/>
</dbReference>
<dbReference type="PANTHER" id="PTHR12918">
    <property type="entry name" value="CYSTEINE DIOXYGENASE"/>
    <property type="match status" value="1"/>
</dbReference>
<dbReference type="GO" id="GO:0017172">
    <property type="term" value="F:cysteine dioxygenase activity"/>
    <property type="evidence" value="ECO:0007669"/>
    <property type="project" value="UniProtKB-UniRule"/>
</dbReference>
<dbReference type="PANTHER" id="PTHR12918:SF1">
    <property type="entry name" value="CYSTEINE DIOXYGENASE TYPE 1"/>
    <property type="match status" value="1"/>
</dbReference>
<comment type="catalytic activity">
    <reaction evidence="9">
        <text>L-cysteine + O2 = 3-sulfino-L-alanine + H(+)</text>
        <dbReference type="Rhea" id="RHEA:20441"/>
        <dbReference type="ChEBI" id="CHEBI:15378"/>
        <dbReference type="ChEBI" id="CHEBI:15379"/>
        <dbReference type="ChEBI" id="CHEBI:35235"/>
        <dbReference type="ChEBI" id="CHEBI:61085"/>
        <dbReference type="EC" id="1.13.11.20"/>
    </reaction>
</comment>
<dbReference type="InParanoid" id="D2VLK3"/>
<dbReference type="InterPro" id="IPR011051">
    <property type="entry name" value="RmlC_Cupin_sf"/>
</dbReference>
<evidence type="ECO:0000313" key="11">
    <source>
        <dbReference type="EMBL" id="EFC42323.1"/>
    </source>
</evidence>
<evidence type="ECO:0000313" key="12">
    <source>
        <dbReference type="Proteomes" id="UP000006671"/>
    </source>
</evidence>
<comment type="similarity">
    <text evidence="1 9">Belongs to the cysteine dioxygenase family.</text>
</comment>
<evidence type="ECO:0000256" key="9">
    <source>
        <dbReference type="RuleBase" id="RU366010"/>
    </source>
</evidence>
<organism evidence="12">
    <name type="scientific">Naegleria gruberi</name>
    <name type="common">Amoeba</name>
    <dbReference type="NCBI Taxonomy" id="5762"/>
    <lineage>
        <taxon>Eukaryota</taxon>
        <taxon>Discoba</taxon>
        <taxon>Heterolobosea</taxon>
        <taxon>Tetramitia</taxon>
        <taxon>Eutetramitia</taxon>
        <taxon>Vahlkampfiidae</taxon>
        <taxon>Naegleria</taxon>
    </lineage>
</organism>
<evidence type="ECO:0000256" key="8">
    <source>
        <dbReference type="PIRSR" id="PIRSR610300-51"/>
    </source>
</evidence>
<dbReference type="EMBL" id="GG738880">
    <property type="protein sequence ID" value="EFC42323.1"/>
    <property type="molecule type" value="Genomic_DNA"/>
</dbReference>